<gene>
    <name evidence="2" type="ORF">FA14DRAFT_41169</name>
</gene>
<dbReference type="EMBL" id="KZ819603">
    <property type="protein sequence ID" value="PWN35409.1"/>
    <property type="molecule type" value="Genomic_DNA"/>
</dbReference>
<name>A0A316VCP6_9BASI</name>
<evidence type="ECO:0000313" key="3">
    <source>
        <dbReference type="Proteomes" id="UP000245771"/>
    </source>
</evidence>
<dbReference type="InParanoid" id="A0A316VCP6"/>
<dbReference type="AlphaFoldDB" id="A0A316VCP6"/>
<evidence type="ECO:0000256" key="1">
    <source>
        <dbReference type="SAM" id="MobiDB-lite"/>
    </source>
</evidence>
<feature type="compositionally biased region" description="Polar residues" evidence="1">
    <location>
        <begin position="62"/>
        <end position="89"/>
    </location>
</feature>
<dbReference type="RefSeq" id="XP_025355711.1">
    <property type="nucleotide sequence ID" value="XM_025502313.1"/>
</dbReference>
<protein>
    <submittedName>
        <fullName evidence="2">Uncharacterized protein</fullName>
    </submittedName>
</protein>
<organism evidence="2 3">
    <name type="scientific">Meira miltonrushii</name>
    <dbReference type="NCBI Taxonomy" id="1280837"/>
    <lineage>
        <taxon>Eukaryota</taxon>
        <taxon>Fungi</taxon>
        <taxon>Dikarya</taxon>
        <taxon>Basidiomycota</taxon>
        <taxon>Ustilaginomycotina</taxon>
        <taxon>Exobasidiomycetes</taxon>
        <taxon>Exobasidiales</taxon>
        <taxon>Brachybasidiaceae</taxon>
        <taxon>Meira</taxon>
    </lineage>
</organism>
<evidence type="ECO:0000313" key="2">
    <source>
        <dbReference type="EMBL" id="PWN35409.1"/>
    </source>
</evidence>
<keyword evidence="3" id="KW-1185">Reference proteome</keyword>
<dbReference type="Proteomes" id="UP000245771">
    <property type="component" value="Unassembled WGS sequence"/>
</dbReference>
<feature type="compositionally biased region" description="Low complexity" evidence="1">
    <location>
        <begin position="133"/>
        <end position="150"/>
    </location>
</feature>
<accession>A0A316VCP6</accession>
<feature type="region of interest" description="Disordered" evidence="1">
    <location>
        <begin position="20"/>
        <end position="181"/>
    </location>
</feature>
<dbReference type="GeneID" id="37024094"/>
<reference evidence="2 3" key="1">
    <citation type="journal article" date="2018" name="Mol. Biol. Evol.">
        <title>Broad Genomic Sampling Reveals a Smut Pathogenic Ancestry of the Fungal Clade Ustilaginomycotina.</title>
        <authorList>
            <person name="Kijpornyongpan T."/>
            <person name="Mondo S.J."/>
            <person name="Barry K."/>
            <person name="Sandor L."/>
            <person name="Lee J."/>
            <person name="Lipzen A."/>
            <person name="Pangilinan J."/>
            <person name="LaButti K."/>
            <person name="Hainaut M."/>
            <person name="Henrissat B."/>
            <person name="Grigoriev I.V."/>
            <person name="Spatafora J.W."/>
            <person name="Aime M.C."/>
        </authorList>
    </citation>
    <scope>NUCLEOTIDE SEQUENCE [LARGE SCALE GENOMIC DNA]</scope>
    <source>
        <strain evidence="2 3">MCA 3882</strain>
    </source>
</reference>
<sequence length="181" mass="19290">MSHLIGSDVMSMLPIEPLDKSVSLKGKPDSQGNPTTPLRRYGYSTPPKKEDSKSKQMPVTAPRQSFETDSTAFSINEQPYNKTGTQSRQYAKDFTVSDDVQTMLKGRSRGGGLALDGEPLRSSAKGDLKKSKSNSSSSSSSSSSSNSSSNGLKGKSVKDAILSKFGGKGNKSKSNTPEKET</sequence>
<proteinExistence type="predicted"/>